<feature type="transmembrane region" description="Helical" evidence="5">
    <location>
        <begin position="55"/>
        <end position="73"/>
    </location>
</feature>
<keyword evidence="4 5" id="KW-0472">Membrane</keyword>
<feature type="non-terminal residue" evidence="7">
    <location>
        <position position="451"/>
    </location>
</feature>
<dbReference type="GO" id="GO:0005886">
    <property type="term" value="C:plasma membrane"/>
    <property type="evidence" value="ECO:0007669"/>
    <property type="project" value="UniProtKB-SubCell"/>
</dbReference>
<dbReference type="GO" id="GO:0005524">
    <property type="term" value="F:ATP binding"/>
    <property type="evidence" value="ECO:0007669"/>
    <property type="project" value="InterPro"/>
</dbReference>
<comment type="caution">
    <text evidence="7">The sequence shown here is derived from an EMBL/GenBank/DDBJ whole genome shotgun (WGS) entry which is preliminary data.</text>
</comment>
<evidence type="ECO:0000313" key="7">
    <source>
        <dbReference type="EMBL" id="OGK56994.1"/>
    </source>
</evidence>
<evidence type="ECO:0000256" key="1">
    <source>
        <dbReference type="ARBA" id="ARBA00004651"/>
    </source>
</evidence>
<feature type="transmembrane region" description="Helical" evidence="5">
    <location>
        <begin position="138"/>
        <end position="159"/>
    </location>
</feature>
<dbReference type="Gene3D" id="1.20.1560.10">
    <property type="entry name" value="ABC transporter type 1, transmembrane domain"/>
    <property type="match status" value="1"/>
</dbReference>
<dbReference type="EMBL" id="MGAY01000017">
    <property type="protein sequence ID" value="OGK56994.1"/>
    <property type="molecule type" value="Genomic_DNA"/>
</dbReference>
<dbReference type="PANTHER" id="PTHR24221">
    <property type="entry name" value="ATP-BINDING CASSETTE SUB-FAMILY B"/>
    <property type="match status" value="1"/>
</dbReference>
<dbReference type="STRING" id="1802074.A3J15_01595"/>
<dbReference type="PANTHER" id="PTHR24221:SF646">
    <property type="entry name" value="HAEMOLYSIN SECRETION ATP-BINDING PROTEIN"/>
    <property type="match status" value="1"/>
</dbReference>
<name>A0A1F7JN08_9BACT</name>
<dbReference type="GO" id="GO:0016887">
    <property type="term" value="F:ATP hydrolysis activity"/>
    <property type="evidence" value="ECO:0007669"/>
    <property type="project" value="InterPro"/>
</dbReference>
<dbReference type="Pfam" id="PF00005">
    <property type="entry name" value="ABC_tran"/>
    <property type="match status" value="1"/>
</dbReference>
<dbReference type="InterPro" id="IPR027417">
    <property type="entry name" value="P-loop_NTPase"/>
</dbReference>
<keyword evidence="3 5" id="KW-1133">Transmembrane helix</keyword>
<dbReference type="Pfam" id="PF00664">
    <property type="entry name" value="ABC_membrane"/>
    <property type="match status" value="1"/>
</dbReference>
<protein>
    <recommendedName>
        <fullName evidence="6">ABC transmembrane type-1 domain-containing protein</fullName>
    </recommendedName>
</protein>
<dbReference type="AlphaFoldDB" id="A0A1F7JN08"/>
<evidence type="ECO:0000256" key="5">
    <source>
        <dbReference type="SAM" id="Phobius"/>
    </source>
</evidence>
<evidence type="ECO:0000256" key="4">
    <source>
        <dbReference type="ARBA" id="ARBA00023136"/>
    </source>
</evidence>
<evidence type="ECO:0000259" key="6">
    <source>
        <dbReference type="PROSITE" id="PS50929"/>
    </source>
</evidence>
<gene>
    <name evidence="7" type="ORF">A3J15_01595</name>
</gene>
<evidence type="ECO:0000313" key="8">
    <source>
        <dbReference type="Proteomes" id="UP000176376"/>
    </source>
</evidence>
<organism evidence="7 8">
    <name type="scientific">Candidatus Roizmanbacteria bacterium RIFCSPLOWO2_02_FULL_38_10</name>
    <dbReference type="NCBI Taxonomy" id="1802074"/>
    <lineage>
        <taxon>Bacteria</taxon>
        <taxon>Candidatus Roizmaniibacteriota</taxon>
    </lineage>
</organism>
<feature type="domain" description="ABC transmembrane type-1" evidence="6">
    <location>
        <begin position="19"/>
        <end position="306"/>
    </location>
</feature>
<comment type="subcellular location">
    <subcellularLocation>
        <location evidence="1">Cell membrane</location>
        <topology evidence="1">Multi-pass membrane protein</topology>
    </subcellularLocation>
</comment>
<dbReference type="Gene3D" id="3.40.50.300">
    <property type="entry name" value="P-loop containing nucleotide triphosphate hydrolases"/>
    <property type="match status" value="1"/>
</dbReference>
<dbReference type="SUPFAM" id="SSF90123">
    <property type="entry name" value="ABC transporter transmembrane region"/>
    <property type="match status" value="1"/>
</dbReference>
<feature type="transmembrane region" description="Helical" evidence="5">
    <location>
        <begin position="14"/>
        <end position="35"/>
    </location>
</feature>
<dbReference type="GO" id="GO:0034040">
    <property type="term" value="F:ATPase-coupled lipid transmembrane transporter activity"/>
    <property type="evidence" value="ECO:0007669"/>
    <property type="project" value="TreeGrafter"/>
</dbReference>
<keyword evidence="2 5" id="KW-0812">Transmembrane</keyword>
<feature type="transmembrane region" description="Helical" evidence="5">
    <location>
        <begin position="165"/>
        <end position="183"/>
    </location>
</feature>
<dbReference type="Proteomes" id="UP000176376">
    <property type="component" value="Unassembled WGS sequence"/>
</dbReference>
<evidence type="ECO:0000256" key="3">
    <source>
        <dbReference type="ARBA" id="ARBA00022989"/>
    </source>
</evidence>
<reference evidence="7 8" key="1">
    <citation type="journal article" date="2016" name="Nat. Commun.">
        <title>Thousands of microbial genomes shed light on interconnected biogeochemical processes in an aquifer system.</title>
        <authorList>
            <person name="Anantharaman K."/>
            <person name="Brown C.T."/>
            <person name="Hug L.A."/>
            <person name="Sharon I."/>
            <person name="Castelle C.J."/>
            <person name="Probst A.J."/>
            <person name="Thomas B.C."/>
            <person name="Singh A."/>
            <person name="Wilkins M.J."/>
            <person name="Karaoz U."/>
            <person name="Brodie E.L."/>
            <person name="Williams K.H."/>
            <person name="Hubbard S.S."/>
            <person name="Banfield J.F."/>
        </authorList>
    </citation>
    <scope>NUCLEOTIDE SEQUENCE [LARGE SCALE GENOMIC DNA]</scope>
</reference>
<proteinExistence type="predicted"/>
<dbReference type="InterPro" id="IPR039421">
    <property type="entry name" value="Type_1_exporter"/>
</dbReference>
<evidence type="ECO:0000256" key="2">
    <source>
        <dbReference type="ARBA" id="ARBA00022692"/>
    </source>
</evidence>
<dbReference type="SUPFAM" id="SSF52540">
    <property type="entry name" value="P-loop containing nucleoside triphosphate hydrolases"/>
    <property type="match status" value="1"/>
</dbReference>
<dbReference type="InterPro" id="IPR003439">
    <property type="entry name" value="ABC_transporter-like_ATP-bd"/>
</dbReference>
<dbReference type="PROSITE" id="PS50929">
    <property type="entry name" value="ABC_TM1F"/>
    <property type="match status" value="1"/>
</dbReference>
<dbReference type="InterPro" id="IPR011527">
    <property type="entry name" value="ABC1_TM_dom"/>
</dbReference>
<accession>A0A1F7JN08</accession>
<dbReference type="GO" id="GO:0140359">
    <property type="term" value="F:ABC-type transporter activity"/>
    <property type="evidence" value="ECO:0007669"/>
    <property type="project" value="InterPro"/>
</dbReference>
<dbReference type="CDD" id="cd07346">
    <property type="entry name" value="ABC_6TM_exporters"/>
    <property type="match status" value="1"/>
</dbReference>
<sequence length="451" mass="50868">MKNIVNIIKIAKPLYRIVLIISILILITALFELISPILSKYIVDEIVLKIQHKGGNINTLVILVIISFTVNFLNTGLQSVSNRLGDHFSGRLRKFLTEKFYGKVLTLPQAYFDSEISGKIVNQLNRGIMSIYGFMNTATNFILPMMLQSLFTILVLGYFNLPIAIMTFILFPIFMGLSYYSTVKWGCKEVKKNQLEDISRGRIQEAITNIKLVKSFLNENKEYDLVSSLLGKINIIYAKQSNTFHIFDFARNTSLHVILFGINLIVFYDTFKGALTIGEMVLILQLVNQARRPLFGMSFILTQVQAAESGSKEFFEVLQLPSTEKLISSVTKGMIKSPSIVFDQVSFRYEKSQLILKSASFKIGKNEKVALVGESGAGKTTIVNLILKFYKPTSGRILIGDKDYTKLNHVEVRRLISLVFQDSELFSSTVYENVCYGSKAGKKEAIKALKM</sequence>
<dbReference type="InterPro" id="IPR036640">
    <property type="entry name" value="ABC1_TM_sf"/>
</dbReference>